<evidence type="ECO:0000313" key="2">
    <source>
        <dbReference type="Proteomes" id="UP001148737"/>
    </source>
</evidence>
<proteinExistence type="predicted"/>
<dbReference type="EMBL" id="JANAKD010003624">
    <property type="protein sequence ID" value="KAJ3472009.1"/>
    <property type="molecule type" value="Genomic_DNA"/>
</dbReference>
<name>A0ACC1QCD9_9HYPO</name>
<reference evidence="1" key="1">
    <citation type="submission" date="2022-07" db="EMBL/GenBank/DDBJ databases">
        <title>Genome Sequence of Lecanicillium saksenae.</title>
        <authorList>
            <person name="Buettner E."/>
        </authorList>
    </citation>
    <scope>NUCLEOTIDE SEQUENCE</scope>
    <source>
        <strain evidence="1">VT-O1</strain>
    </source>
</reference>
<accession>A0ACC1QCD9</accession>
<gene>
    <name evidence="1" type="ORF">NLG97_g11368</name>
</gene>
<protein>
    <submittedName>
        <fullName evidence="1">Uncharacterized protein</fullName>
    </submittedName>
</protein>
<organism evidence="1 2">
    <name type="scientific">Lecanicillium saksenae</name>
    <dbReference type="NCBI Taxonomy" id="468837"/>
    <lineage>
        <taxon>Eukaryota</taxon>
        <taxon>Fungi</taxon>
        <taxon>Dikarya</taxon>
        <taxon>Ascomycota</taxon>
        <taxon>Pezizomycotina</taxon>
        <taxon>Sordariomycetes</taxon>
        <taxon>Hypocreomycetidae</taxon>
        <taxon>Hypocreales</taxon>
        <taxon>Cordycipitaceae</taxon>
        <taxon>Lecanicillium</taxon>
    </lineage>
</organism>
<dbReference type="Proteomes" id="UP001148737">
    <property type="component" value="Unassembled WGS sequence"/>
</dbReference>
<comment type="caution">
    <text evidence="1">The sequence shown here is derived from an EMBL/GenBank/DDBJ whole genome shotgun (WGS) entry which is preliminary data.</text>
</comment>
<sequence length="82" mass="9414">MVRVGKCVPEWEEERASSRVLGREARGESRSWCGWCWRVVPGRDDLLPKDKMRPLPLRPMETSTTTTQSRPPLVPRVVPARS</sequence>
<evidence type="ECO:0000313" key="1">
    <source>
        <dbReference type="EMBL" id="KAJ3472009.1"/>
    </source>
</evidence>
<keyword evidence="2" id="KW-1185">Reference proteome</keyword>